<reference evidence="2 3" key="1">
    <citation type="journal article" date="2016" name="Int. J. Syst. Evol. Microbiol.">
        <title>Proposal of Mucilaginibacter phyllosphaerae sp. nov. isolated from the phyllosphere of Galium album.</title>
        <authorList>
            <person name="Aydogan E.L."/>
            <person name="Busse H.J."/>
            <person name="Moser G."/>
            <person name="Muller C."/>
            <person name="Kampfer P."/>
            <person name="Glaeser S.P."/>
        </authorList>
    </citation>
    <scope>NUCLEOTIDE SEQUENCE [LARGE SCALE GENOMIC DNA]</scope>
    <source>
        <strain evidence="2 3">PP-F2FG21</strain>
    </source>
</reference>
<dbReference type="AlphaFoldDB" id="A0A4Y8AE62"/>
<evidence type="ECO:0000313" key="2">
    <source>
        <dbReference type="EMBL" id="TEW66445.1"/>
    </source>
</evidence>
<comment type="caution">
    <text evidence="2">The sequence shown here is derived from an EMBL/GenBank/DDBJ whole genome shotgun (WGS) entry which is preliminary data.</text>
</comment>
<dbReference type="OrthoDB" id="5109343at2"/>
<name>A0A4Y8AE62_9SPHI</name>
<dbReference type="RefSeq" id="WP_134336056.1">
    <property type="nucleotide sequence ID" value="NZ_BMCZ01000003.1"/>
</dbReference>
<dbReference type="Gene3D" id="3.40.630.30">
    <property type="match status" value="1"/>
</dbReference>
<reference evidence="2" key="2">
    <citation type="submission" date="2019-03" db="EMBL/GenBank/DDBJ databases">
        <authorList>
            <person name="Yan Y.-Q."/>
            <person name="Du Z.-J."/>
        </authorList>
    </citation>
    <scope>NUCLEOTIDE SEQUENCE</scope>
    <source>
        <strain evidence="2">PP-F2FG21</strain>
    </source>
</reference>
<dbReference type="InterPro" id="IPR016181">
    <property type="entry name" value="Acyl_CoA_acyltransferase"/>
</dbReference>
<gene>
    <name evidence="2" type="ORF">E2R65_08430</name>
    <name evidence="1" type="ORF">GGR35_002669</name>
</gene>
<evidence type="ECO:0000313" key="3">
    <source>
        <dbReference type="Proteomes" id="UP000297248"/>
    </source>
</evidence>
<dbReference type="Proteomes" id="UP000297248">
    <property type="component" value="Unassembled WGS sequence"/>
</dbReference>
<protein>
    <submittedName>
        <fullName evidence="2">GNAT family N-acetyltransferase</fullName>
    </submittedName>
    <submittedName>
        <fullName evidence="1">GNAT superfamily acetyltransferase</fullName>
    </submittedName>
</protein>
<dbReference type="Proteomes" id="UP000583101">
    <property type="component" value="Unassembled WGS sequence"/>
</dbReference>
<dbReference type="GO" id="GO:0016740">
    <property type="term" value="F:transferase activity"/>
    <property type="evidence" value="ECO:0007669"/>
    <property type="project" value="UniProtKB-KW"/>
</dbReference>
<reference evidence="1 4" key="3">
    <citation type="submission" date="2020-08" db="EMBL/GenBank/DDBJ databases">
        <title>Genomic Encyclopedia of Type Strains, Phase IV (KMG-IV): sequencing the most valuable type-strain genomes for metagenomic binning, comparative biology and taxonomic classification.</title>
        <authorList>
            <person name="Goeker M."/>
        </authorList>
    </citation>
    <scope>NUCLEOTIDE SEQUENCE [LARGE SCALE GENOMIC DNA]</scope>
    <source>
        <strain evidence="1 4">DSM 100995</strain>
    </source>
</reference>
<dbReference type="SUPFAM" id="SSF55729">
    <property type="entry name" value="Acyl-CoA N-acyltransferases (Nat)"/>
    <property type="match status" value="1"/>
</dbReference>
<dbReference type="EMBL" id="SNQG01000003">
    <property type="protein sequence ID" value="TEW66445.1"/>
    <property type="molecule type" value="Genomic_DNA"/>
</dbReference>
<sequence>MAAKMPQVVALCGGRVVGYNLSMDQSMQNDLPELTPMFKEFENCFYRGQALARYQFMVGGQVCVDESFRGLGLLQSLYHETRKAADARFELCVTEISARNNVSLKAHQKMGFKVAGSYQDGTGLWNIVVWDYNDGLHTGSPNV</sequence>
<dbReference type="EMBL" id="JACIEG010000005">
    <property type="protein sequence ID" value="MBB3970053.1"/>
    <property type="molecule type" value="Genomic_DNA"/>
</dbReference>
<accession>A0A4Y8AE62</accession>
<evidence type="ECO:0000313" key="1">
    <source>
        <dbReference type="EMBL" id="MBB3970053.1"/>
    </source>
</evidence>
<organism evidence="2 3">
    <name type="scientific">Mucilaginibacter phyllosphaerae</name>
    <dbReference type="NCBI Taxonomy" id="1812349"/>
    <lineage>
        <taxon>Bacteria</taxon>
        <taxon>Pseudomonadati</taxon>
        <taxon>Bacteroidota</taxon>
        <taxon>Sphingobacteriia</taxon>
        <taxon>Sphingobacteriales</taxon>
        <taxon>Sphingobacteriaceae</taxon>
        <taxon>Mucilaginibacter</taxon>
    </lineage>
</organism>
<evidence type="ECO:0000313" key="4">
    <source>
        <dbReference type="Proteomes" id="UP000583101"/>
    </source>
</evidence>
<proteinExistence type="predicted"/>
<keyword evidence="2" id="KW-0808">Transferase</keyword>
<keyword evidence="4" id="KW-1185">Reference proteome</keyword>